<dbReference type="EMBL" id="CM042885">
    <property type="protein sequence ID" value="KAI4366624.1"/>
    <property type="molecule type" value="Genomic_DNA"/>
</dbReference>
<proteinExistence type="predicted"/>
<evidence type="ECO:0000313" key="2">
    <source>
        <dbReference type="Proteomes" id="UP001057402"/>
    </source>
</evidence>
<keyword evidence="2" id="KW-1185">Reference proteome</keyword>
<evidence type="ECO:0000313" key="1">
    <source>
        <dbReference type="EMBL" id="KAI4366624.1"/>
    </source>
</evidence>
<dbReference type="Proteomes" id="UP001057402">
    <property type="component" value="Chromosome 6"/>
</dbReference>
<reference evidence="2" key="1">
    <citation type="journal article" date="2023" name="Front. Plant Sci.">
        <title>Chromosomal-level genome assembly of Melastoma candidum provides insights into trichome evolution.</title>
        <authorList>
            <person name="Zhong Y."/>
            <person name="Wu W."/>
            <person name="Sun C."/>
            <person name="Zou P."/>
            <person name="Liu Y."/>
            <person name="Dai S."/>
            <person name="Zhou R."/>
        </authorList>
    </citation>
    <scope>NUCLEOTIDE SEQUENCE [LARGE SCALE GENOMIC DNA]</scope>
</reference>
<comment type="caution">
    <text evidence="1">The sequence shown here is derived from an EMBL/GenBank/DDBJ whole genome shotgun (WGS) entry which is preliminary data.</text>
</comment>
<organism evidence="1 2">
    <name type="scientific">Melastoma candidum</name>
    <dbReference type="NCBI Taxonomy" id="119954"/>
    <lineage>
        <taxon>Eukaryota</taxon>
        <taxon>Viridiplantae</taxon>
        <taxon>Streptophyta</taxon>
        <taxon>Embryophyta</taxon>
        <taxon>Tracheophyta</taxon>
        <taxon>Spermatophyta</taxon>
        <taxon>Magnoliopsida</taxon>
        <taxon>eudicotyledons</taxon>
        <taxon>Gunneridae</taxon>
        <taxon>Pentapetalae</taxon>
        <taxon>rosids</taxon>
        <taxon>malvids</taxon>
        <taxon>Myrtales</taxon>
        <taxon>Melastomataceae</taxon>
        <taxon>Melastomatoideae</taxon>
        <taxon>Melastomateae</taxon>
        <taxon>Melastoma</taxon>
    </lineage>
</organism>
<protein>
    <submittedName>
        <fullName evidence="1">Uncharacterized protein</fullName>
    </submittedName>
</protein>
<accession>A0ACB9QKK9</accession>
<sequence>MRGFKGNCFVFLVEMLVLLRVLQFPCPCLAELRVGFYNRTCPLAESVVRAKVKEAVGSDRQNAAILLRIHFHDCFVEGCDGSILVDNGEDSERNAFGHLGVGGFEIIEEVKAKLERVCPGVVSCADIVALAARDAVSLSRGPFYEVLTGRRDGLVSNKSLAANMPDVDDSARVLRSKFRQKGLSDKDLVLLSSAHSIGTTACFFMGTRLYRFDHKNRSDPSINPHFLPTLKTKCPLDGDVNVRLPLDPVTESVLDDQILRNIRKGFAVLSSDARLYDHRSTRHIVETYAGGGSFRGDFAKAMVKMGRIGAKTGRYGEIRRVCSSFNQRPV</sequence>
<gene>
    <name evidence="1" type="ORF">MLD38_022481</name>
</gene>
<name>A0ACB9QKK9_9MYRT</name>